<dbReference type="OrthoDB" id="2005775at2"/>
<keyword evidence="3" id="KW-1185">Reference proteome</keyword>
<evidence type="ECO:0000256" key="1">
    <source>
        <dbReference type="SAM" id="Phobius"/>
    </source>
</evidence>
<evidence type="ECO:0008006" key="4">
    <source>
        <dbReference type="Google" id="ProtNLM"/>
    </source>
</evidence>
<gene>
    <name evidence="2" type="ORF">bhn_I0814</name>
</gene>
<sequence>MNKYNEVMDNIKVTEDMRSRILQNIEAEIGKDSSEETVTEPVKKAKVVDFKRITRIASTAAAVIVGAVILSNVMLNNSSDSTKYSDKASDTQFFAPQESEASFEAAETEGAYAPIDECETVNIDGVDVKFFGSEGLYYAAEWEIDGESYSAVSDNVDGISLEEMRDLVTKNMEKVKNN</sequence>
<dbReference type="EMBL" id="CP017831">
    <property type="protein sequence ID" value="AOZ95848.1"/>
    <property type="molecule type" value="Genomic_DNA"/>
</dbReference>
<organism evidence="2 3">
    <name type="scientific">Butyrivibrio hungatei</name>
    <dbReference type="NCBI Taxonomy" id="185008"/>
    <lineage>
        <taxon>Bacteria</taxon>
        <taxon>Bacillati</taxon>
        <taxon>Bacillota</taxon>
        <taxon>Clostridia</taxon>
        <taxon>Lachnospirales</taxon>
        <taxon>Lachnospiraceae</taxon>
        <taxon>Butyrivibrio</taxon>
    </lineage>
</organism>
<dbReference type="RefSeq" id="WP_071175584.1">
    <property type="nucleotide sequence ID" value="NZ_CP017831.1"/>
</dbReference>
<dbReference type="Proteomes" id="UP000179284">
    <property type="component" value="Chromosome I"/>
</dbReference>
<evidence type="ECO:0000313" key="3">
    <source>
        <dbReference type="Proteomes" id="UP000179284"/>
    </source>
</evidence>
<keyword evidence="1" id="KW-0472">Membrane</keyword>
<dbReference type="AlphaFoldDB" id="A0A1D9NZR2"/>
<keyword evidence="1" id="KW-0812">Transmembrane</keyword>
<proteinExistence type="predicted"/>
<feature type="transmembrane region" description="Helical" evidence="1">
    <location>
        <begin position="53"/>
        <end position="75"/>
    </location>
</feature>
<evidence type="ECO:0000313" key="2">
    <source>
        <dbReference type="EMBL" id="AOZ95848.1"/>
    </source>
</evidence>
<keyword evidence="1" id="KW-1133">Transmembrane helix</keyword>
<reference evidence="3" key="1">
    <citation type="submission" date="2016-10" db="EMBL/GenBank/DDBJ databases">
        <title>The complete genome sequence of the rumen bacterium Butyrivibrio hungatei MB2003.</title>
        <authorList>
            <person name="Palevich N."/>
            <person name="Kelly W.J."/>
            <person name="Leahy S.C."/>
            <person name="Altermann E."/>
            <person name="Rakonjac J."/>
            <person name="Attwood G.T."/>
        </authorList>
    </citation>
    <scope>NUCLEOTIDE SEQUENCE [LARGE SCALE GENOMIC DNA]</scope>
    <source>
        <strain evidence="3">MB2003</strain>
    </source>
</reference>
<protein>
    <recommendedName>
        <fullName evidence="4">DUF4367 domain-containing protein</fullName>
    </recommendedName>
</protein>
<dbReference type="KEGG" id="bhu:bhn_I0814"/>
<accession>A0A1D9NZR2</accession>
<name>A0A1D9NZR2_9FIRM</name>